<dbReference type="AlphaFoldDB" id="A0A8X6PRC3"/>
<evidence type="ECO:0000313" key="1">
    <source>
        <dbReference type="EMBL" id="GFT79459.1"/>
    </source>
</evidence>
<gene>
    <name evidence="1" type="ORF">NPIL_695701</name>
</gene>
<proteinExistence type="predicted"/>
<dbReference type="EMBL" id="BMAW01071737">
    <property type="protein sequence ID" value="GFT79459.1"/>
    <property type="molecule type" value="Genomic_DNA"/>
</dbReference>
<reference evidence="1" key="1">
    <citation type="submission" date="2020-08" db="EMBL/GenBank/DDBJ databases">
        <title>Multicomponent nature underlies the extraordinary mechanical properties of spider dragline silk.</title>
        <authorList>
            <person name="Kono N."/>
            <person name="Nakamura H."/>
            <person name="Mori M."/>
            <person name="Yoshida Y."/>
            <person name="Ohtoshi R."/>
            <person name="Malay A.D."/>
            <person name="Moran D.A.P."/>
            <person name="Tomita M."/>
            <person name="Numata K."/>
            <person name="Arakawa K."/>
        </authorList>
    </citation>
    <scope>NUCLEOTIDE SEQUENCE</scope>
</reference>
<protein>
    <submittedName>
        <fullName evidence="1">Uncharacterized protein</fullName>
    </submittedName>
</protein>
<accession>A0A8X6PRC3</accession>
<keyword evidence="2" id="KW-1185">Reference proteome</keyword>
<name>A0A8X6PRC3_NEPPI</name>
<evidence type="ECO:0000313" key="2">
    <source>
        <dbReference type="Proteomes" id="UP000887013"/>
    </source>
</evidence>
<dbReference type="OrthoDB" id="6466020at2759"/>
<dbReference type="Proteomes" id="UP000887013">
    <property type="component" value="Unassembled WGS sequence"/>
</dbReference>
<sequence>MVSSTYLRQRMSGKVVRSIPAATMACYQTLSKLLCVDYDMLLLAQDMAQSISKVAINEDFHTWLFYECTMNIRFPVKHQVCNSGGAVK</sequence>
<comment type="caution">
    <text evidence="1">The sequence shown here is derived from an EMBL/GenBank/DDBJ whole genome shotgun (WGS) entry which is preliminary data.</text>
</comment>
<organism evidence="1 2">
    <name type="scientific">Nephila pilipes</name>
    <name type="common">Giant wood spider</name>
    <name type="synonym">Nephila maculata</name>
    <dbReference type="NCBI Taxonomy" id="299642"/>
    <lineage>
        <taxon>Eukaryota</taxon>
        <taxon>Metazoa</taxon>
        <taxon>Ecdysozoa</taxon>
        <taxon>Arthropoda</taxon>
        <taxon>Chelicerata</taxon>
        <taxon>Arachnida</taxon>
        <taxon>Araneae</taxon>
        <taxon>Araneomorphae</taxon>
        <taxon>Entelegynae</taxon>
        <taxon>Araneoidea</taxon>
        <taxon>Nephilidae</taxon>
        <taxon>Nephila</taxon>
    </lineage>
</organism>